<dbReference type="AlphaFoldDB" id="A0A5N6V563"/>
<evidence type="ECO:0000313" key="2">
    <source>
        <dbReference type="Proteomes" id="UP000326950"/>
    </source>
</evidence>
<dbReference type="EMBL" id="ML738596">
    <property type="protein sequence ID" value="KAE8166138.1"/>
    <property type="molecule type" value="Genomic_DNA"/>
</dbReference>
<name>A0A5N6V563_ASPTM</name>
<accession>A0A5N6V563</accession>
<proteinExistence type="predicted"/>
<sequence length="71" mass="8056">MLLFFKRRGKRKIDFCFGMEIEAFQANEGHDVWSLLAGGELINGLIGGGGVIWPFYLTRGAPRRDSRDLRV</sequence>
<reference evidence="1 2" key="1">
    <citation type="submission" date="2019-04" db="EMBL/GenBank/DDBJ databases">
        <title>Friends and foes A comparative genomics study of 23 Aspergillus species from section Flavi.</title>
        <authorList>
            <consortium name="DOE Joint Genome Institute"/>
            <person name="Kjaerbolling I."/>
            <person name="Vesth T."/>
            <person name="Frisvad J.C."/>
            <person name="Nybo J.L."/>
            <person name="Theobald S."/>
            <person name="Kildgaard S."/>
            <person name="Isbrandt T."/>
            <person name="Kuo A."/>
            <person name="Sato A."/>
            <person name="Lyhne E.K."/>
            <person name="Kogle M.E."/>
            <person name="Wiebenga A."/>
            <person name="Kun R.S."/>
            <person name="Lubbers R.J."/>
            <person name="Makela M.R."/>
            <person name="Barry K."/>
            <person name="Chovatia M."/>
            <person name="Clum A."/>
            <person name="Daum C."/>
            <person name="Haridas S."/>
            <person name="He G."/>
            <person name="LaButti K."/>
            <person name="Lipzen A."/>
            <person name="Mondo S."/>
            <person name="Riley R."/>
            <person name="Salamov A."/>
            <person name="Simmons B.A."/>
            <person name="Magnuson J.K."/>
            <person name="Henrissat B."/>
            <person name="Mortensen U.H."/>
            <person name="Larsen T.O."/>
            <person name="Devries R.P."/>
            <person name="Grigoriev I.V."/>
            <person name="Machida M."/>
            <person name="Baker S.E."/>
            <person name="Andersen M.R."/>
        </authorList>
    </citation>
    <scope>NUCLEOTIDE SEQUENCE [LARGE SCALE GENOMIC DNA]</scope>
    <source>
        <strain evidence="1 2">CBS 117626</strain>
    </source>
</reference>
<dbReference type="Proteomes" id="UP000326950">
    <property type="component" value="Unassembled WGS sequence"/>
</dbReference>
<organism evidence="1 2">
    <name type="scientific">Aspergillus tamarii</name>
    <dbReference type="NCBI Taxonomy" id="41984"/>
    <lineage>
        <taxon>Eukaryota</taxon>
        <taxon>Fungi</taxon>
        <taxon>Dikarya</taxon>
        <taxon>Ascomycota</taxon>
        <taxon>Pezizomycotina</taxon>
        <taxon>Eurotiomycetes</taxon>
        <taxon>Eurotiomycetidae</taxon>
        <taxon>Eurotiales</taxon>
        <taxon>Aspergillaceae</taxon>
        <taxon>Aspergillus</taxon>
        <taxon>Aspergillus subgen. Circumdati</taxon>
    </lineage>
</organism>
<evidence type="ECO:0000313" key="1">
    <source>
        <dbReference type="EMBL" id="KAE8166138.1"/>
    </source>
</evidence>
<protein>
    <submittedName>
        <fullName evidence="1">Uncharacterized protein</fullName>
    </submittedName>
</protein>
<keyword evidence="2" id="KW-1185">Reference proteome</keyword>
<gene>
    <name evidence="1" type="ORF">BDV40DRAFT_256834</name>
</gene>